<evidence type="ECO:0000256" key="5">
    <source>
        <dbReference type="SAM" id="Phobius"/>
    </source>
</evidence>
<evidence type="ECO:0000259" key="6">
    <source>
        <dbReference type="Pfam" id="PF07291"/>
    </source>
</evidence>
<gene>
    <name evidence="7" type="ORF">EAH81_15835</name>
</gene>
<keyword evidence="8" id="KW-1185">Reference proteome</keyword>
<comment type="subcellular location">
    <subcellularLocation>
        <location evidence="1">Membrane</location>
        <topology evidence="1">Multi-pass membrane protein</topology>
    </subcellularLocation>
</comment>
<keyword evidence="3 5" id="KW-1133">Transmembrane helix</keyword>
<dbReference type="GO" id="GO:0016020">
    <property type="term" value="C:membrane"/>
    <property type="evidence" value="ECO:0007669"/>
    <property type="project" value="UniProtKB-SubCell"/>
</dbReference>
<sequence>MKSKINFRDVFTQVVSLLFILLFVYAAVSKLLDFENFRVQLAQSPLLSVFASWVSWLVPLTELVIASILIVPKLRFIGLLLSLSLMTMFTAYIFIILYYSSFVPCSCGGILERMSWDIHLLFNTVFVFLALVALILNKQFKNRYVSKETYFVATKWIIPVMMFSISSVIVLFLFSEEIIHHDNPFIRRYPQHPVEFSNAMELKINSYYLAGFTGGRIYLGNHSNPLHIESADKKLRNKQINRISFDPGQIPFKSVIITVRDSYFYLSDGSVPKIFRGNLKDWKISKELKGVPYFTLALPVDSATVTLRSNNSKNAANVLGIFTEGNRPAIKYNGELLEGQLDGIFDTDGTLMYSEEFKKIVYLYYYRNGYIVADKNGTLDHRGTTIDTVTHARIKVTTLDNGNQHVMSSPPFVVNSRAAVCKNLLFVHSKVKGQYENDRLWESSFIIDVYDLRTNAYIMSFPVYHTASKILNSLLVTPTHLYALIGNDLVVYEIHDILKKEMKNI</sequence>
<evidence type="ECO:0000256" key="3">
    <source>
        <dbReference type="ARBA" id="ARBA00022989"/>
    </source>
</evidence>
<feature type="transmembrane region" description="Helical" evidence="5">
    <location>
        <begin position="118"/>
        <end position="136"/>
    </location>
</feature>
<comment type="caution">
    <text evidence="7">The sequence shown here is derived from an EMBL/GenBank/DDBJ whole genome shotgun (WGS) entry which is preliminary data.</text>
</comment>
<evidence type="ECO:0000256" key="1">
    <source>
        <dbReference type="ARBA" id="ARBA00004141"/>
    </source>
</evidence>
<accession>A0A502EL11</accession>
<evidence type="ECO:0000313" key="8">
    <source>
        <dbReference type="Proteomes" id="UP000319700"/>
    </source>
</evidence>
<dbReference type="UniPathway" id="UPA00895"/>
<name>A0A502EL11_9FLAO</name>
<keyword evidence="4 5" id="KW-0472">Membrane</keyword>
<reference evidence="7 8" key="1">
    <citation type="journal article" date="2019" name="Environ. Microbiol.">
        <title>Species interactions and distinct microbial communities in high Arctic permafrost affected cryosols are associated with the CH4 and CO2 gas fluxes.</title>
        <authorList>
            <person name="Altshuler I."/>
            <person name="Hamel J."/>
            <person name="Turney S."/>
            <person name="Magnuson E."/>
            <person name="Levesque R."/>
            <person name="Greer C."/>
            <person name="Whyte L.G."/>
        </authorList>
    </citation>
    <scope>NUCLEOTIDE SEQUENCE [LARGE SCALE GENOMIC DNA]</scope>
    <source>
        <strain evidence="7 8">42</strain>
    </source>
</reference>
<protein>
    <recommendedName>
        <fullName evidence="6">Methylamine utilisation protein MauE domain-containing protein</fullName>
    </recommendedName>
</protein>
<evidence type="ECO:0000313" key="7">
    <source>
        <dbReference type="EMBL" id="TPG38398.1"/>
    </source>
</evidence>
<keyword evidence="2 5" id="KW-0812">Transmembrane</keyword>
<dbReference type="Proteomes" id="UP000319700">
    <property type="component" value="Unassembled WGS sequence"/>
</dbReference>
<dbReference type="Pfam" id="PF07291">
    <property type="entry name" value="MauE"/>
    <property type="match status" value="1"/>
</dbReference>
<dbReference type="InterPro" id="IPR009908">
    <property type="entry name" value="Methylamine_util_MauE"/>
</dbReference>
<dbReference type="GO" id="GO:0030416">
    <property type="term" value="P:methylamine metabolic process"/>
    <property type="evidence" value="ECO:0007669"/>
    <property type="project" value="InterPro"/>
</dbReference>
<evidence type="ECO:0000256" key="4">
    <source>
        <dbReference type="ARBA" id="ARBA00023136"/>
    </source>
</evidence>
<feature type="transmembrane region" description="Helical" evidence="5">
    <location>
        <begin position="78"/>
        <end position="98"/>
    </location>
</feature>
<organism evidence="7 8">
    <name type="scientific">Flavobacterium pectinovorum</name>
    <dbReference type="NCBI Taxonomy" id="29533"/>
    <lineage>
        <taxon>Bacteria</taxon>
        <taxon>Pseudomonadati</taxon>
        <taxon>Bacteroidota</taxon>
        <taxon>Flavobacteriia</taxon>
        <taxon>Flavobacteriales</taxon>
        <taxon>Flavobacteriaceae</taxon>
        <taxon>Flavobacterium</taxon>
    </lineage>
</organism>
<feature type="transmembrane region" description="Helical" evidence="5">
    <location>
        <begin position="156"/>
        <end position="174"/>
    </location>
</feature>
<feature type="transmembrane region" description="Helical" evidence="5">
    <location>
        <begin position="50"/>
        <end position="71"/>
    </location>
</feature>
<dbReference type="OrthoDB" id="673785at2"/>
<proteinExistence type="predicted"/>
<dbReference type="RefSeq" id="WP_140508729.1">
    <property type="nucleotide sequence ID" value="NZ_RCZH01000010.1"/>
</dbReference>
<dbReference type="EMBL" id="RCZH01000010">
    <property type="protein sequence ID" value="TPG38398.1"/>
    <property type="molecule type" value="Genomic_DNA"/>
</dbReference>
<dbReference type="AlphaFoldDB" id="A0A502EL11"/>
<evidence type="ECO:0000256" key="2">
    <source>
        <dbReference type="ARBA" id="ARBA00022692"/>
    </source>
</evidence>
<feature type="domain" description="Methylamine utilisation protein MauE" evidence="6">
    <location>
        <begin position="9"/>
        <end position="135"/>
    </location>
</feature>